<name>A0A9E5MFP4_9MICO</name>
<protein>
    <recommendedName>
        <fullName evidence="3">Lipoprotein</fullName>
    </recommendedName>
</protein>
<sequence>MLRGAASERGGGGARARAAAAAASLLLVALVAGCAAPAGEAEDSLAETMRDRDRAAAAAFEVDLDRATRYLRDRWGPVTLPQTSVERWVAASEWAQIMSDCLEDEGVVGARPADDGERVDFSGVSAEGPRELFLADVAVLVCQSRYPSRGWYADEVADIEGPWAWQYSREVLVPCLLASGHRPPSLPSESEFVDQWGAVDAWNPFVALVGDPVREQRARAQCPPPEALLEGAP</sequence>
<evidence type="ECO:0000313" key="2">
    <source>
        <dbReference type="Proteomes" id="UP000818266"/>
    </source>
</evidence>
<dbReference type="PROSITE" id="PS51257">
    <property type="entry name" value="PROKAR_LIPOPROTEIN"/>
    <property type="match status" value="1"/>
</dbReference>
<dbReference type="Proteomes" id="UP000818266">
    <property type="component" value="Unassembled WGS sequence"/>
</dbReference>
<comment type="caution">
    <text evidence="1">The sequence shown here is derived from an EMBL/GenBank/DDBJ whole genome shotgun (WGS) entry which is preliminary data.</text>
</comment>
<dbReference type="RefSeq" id="WP_152584155.1">
    <property type="nucleotide sequence ID" value="NZ_JAVJPO010000015.1"/>
</dbReference>
<evidence type="ECO:0008006" key="3">
    <source>
        <dbReference type="Google" id="ProtNLM"/>
    </source>
</evidence>
<dbReference type="OrthoDB" id="5107587at2"/>
<reference evidence="1 2" key="1">
    <citation type="submission" date="2020-03" db="EMBL/GenBank/DDBJ databases">
        <title>Chryseoglobus sp. isolated from a deep-sea seamount.</title>
        <authorList>
            <person name="Zhang D.-C."/>
        </authorList>
    </citation>
    <scope>NUCLEOTIDE SEQUENCE [LARGE SCALE GENOMIC DNA]</scope>
    <source>
        <strain evidence="1 2">KN1116</strain>
    </source>
</reference>
<evidence type="ECO:0000313" key="1">
    <source>
        <dbReference type="EMBL" id="NHF63947.1"/>
    </source>
</evidence>
<accession>A0A9E5MFP4</accession>
<gene>
    <name evidence="1" type="ORF">FK219_012005</name>
</gene>
<keyword evidence="2" id="KW-1185">Reference proteome</keyword>
<proteinExistence type="predicted"/>
<dbReference type="AlphaFoldDB" id="A0A9E5MFP4"/>
<dbReference type="EMBL" id="VIKT02000026">
    <property type="protein sequence ID" value="NHF63947.1"/>
    <property type="molecule type" value="Genomic_DNA"/>
</dbReference>
<organism evidence="1 2">
    <name type="scientific">Microcella pacifica</name>
    <dbReference type="NCBI Taxonomy" id="2591847"/>
    <lineage>
        <taxon>Bacteria</taxon>
        <taxon>Bacillati</taxon>
        <taxon>Actinomycetota</taxon>
        <taxon>Actinomycetes</taxon>
        <taxon>Micrococcales</taxon>
        <taxon>Microbacteriaceae</taxon>
        <taxon>Microcella</taxon>
    </lineage>
</organism>